<protein>
    <submittedName>
        <fullName evidence="2">Uncharacterized protein</fullName>
    </submittedName>
</protein>
<name>A0A7J9ESN9_9ROSI</name>
<keyword evidence="1" id="KW-0472">Membrane</keyword>
<keyword evidence="1" id="KW-0812">Transmembrane</keyword>
<proteinExistence type="predicted"/>
<evidence type="ECO:0000256" key="1">
    <source>
        <dbReference type="SAM" id="Phobius"/>
    </source>
</evidence>
<dbReference type="AlphaFoldDB" id="A0A7J9ESN9"/>
<gene>
    <name evidence="2" type="ORF">Gotri_010976</name>
</gene>
<feature type="transmembrane region" description="Helical" evidence="1">
    <location>
        <begin position="92"/>
        <end position="118"/>
    </location>
</feature>
<feature type="non-terminal residue" evidence="2">
    <location>
        <position position="1"/>
    </location>
</feature>
<organism evidence="2 3">
    <name type="scientific">Gossypium trilobum</name>
    <dbReference type="NCBI Taxonomy" id="34281"/>
    <lineage>
        <taxon>Eukaryota</taxon>
        <taxon>Viridiplantae</taxon>
        <taxon>Streptophyta</taxon>
        <taxon>Embryophyta</taxon>
        <taxon>Tracheophyta</taxon>
        <taxon>Spermatophyta</taxon>
        <taxon>Magnoliopsida</taxon>
        <taxon>eudicotyledons</taxon>
        <taxon>Gunneridae</taxon>
        <taxon>Pentapetalae</taxon>
        <taxon>rosids</taxon>
        <taxon>malvids</taxon>
        <taxon>Malvales</taxon>
        <taxon>Malvaceae</taxon>
        <taxon>Malvoideae</taxon>
        <taxon>Gossypium</taxon>
    </lineage>
</organism>
<keyword evidence="3" id="KW-1185">Reference proteome</keyword>
<comment type="caution">
    <text evidence="2">The sequence shown here is derived from an EMBL/GenBank/DDBJ whole genome shotgun (WGS) entry which is preliminary data.</text>
</comment>
<dbReference type="Proteomes" id="UP000593568">
    <property type="component" value="Unassembled WGS sequence"/>
</dbReference>
<dbReference type="EMBL" id="JABEZW010000009">
    <property type="protein sequence ID" value="MBA0775878.1"/>
    <property type="molecule type" value="Genomic_DNA"/>
</dbReference>
<sequence length="138" mass="14911">AQGLNPKCETQDQGSNLQVFHIYSPCSPFKPSKPLSWEEDVLQTQAKDQARLQNLSSLVAKKSVVPIASGRQIVQSPTYIVRANIGTPPQTLLMAWILAMMPLGYPALAALAALLLYLTMLNPPLSSPSAAKLLNASR</sequence>
<reference evidence="2 3" key="1">
    <citation type="journal article" date="2019" name="Genome Biol. Evol.">
        <title>Insights into the evolution of the New World diploid cottons (Gossypium, subgenus Houzingenia) based on genome sequencing.</title>
        <authorList>
            <person name="Grover C.E."/>
            <person name="Arick M.A. 2nd"/>
            <person name="Thrash A."/>
            <person name="Conover J.L."/>
            <person name="Sanders W.S."/>
            <person name="Peterson D.G."/>
            <person name="Frelichowski J.E."/>
            <person name="Scheffler J.A."/>
            <person name="Scheffler B.E."/>
            <person name="Wendel J.F."/>
        </authorList>
    </citation>
    <scope>NUCLEOTIDE SEQUENCE [LARGE SCALE GENOMIC DNA]</scope>
    <source>
        <strain evidence="2">8</strain>
        <tissue evidence="2">Leaf</tissue>
    </source>
</reference>
<accession>A0A7J9ESN9</accession>
<keyword evidence="1" id="KW-1133">Transmembrane helix</keyword>
<evidence type="ECO:0000313" key="3">
    <source>
        <dbReference type="Proteomes" id="UP000593568"/>
    </source>
</evidence>
<evidence type="ECO:0000313" key="2">
    <source>
        <dbReference type="EMBL" id="MBA0775878.1"/>
    </source>
</evidence>